<reference evidence="8 9" key="2">
    <citation type="submission" date="2024-05" db="EMBL/GenBank/DDBJ databases">
        <authorList>
            <person name="Chen Y."/>
            <person name="Shah S."/>
            <person name="Dougan E. K."/>
            <person name="Thang M."/>
            <person name="Chan C."/>
        </authorList>
    </citation>
    <scope>NUCLEOTIDE SEQUENCE [LARGE SCALE GENOMIC DNA]</scope>
</reference>
<evidence type="ECO:0000256" key="1">
    <source>
        <dbReference type="PROSITE-ProRule" id="PRU00042"/>
    </source>
</evidence>
<keyword evidence="4" id="KW-1133">Transmembrane helix</keyword>
<dbReference type="OrthoDB" id="550577at2759"/>
<feature type="region of interest" description="Disordered" evidence="3">
    <location>
        <begin position="509"/>
        <end position="534"/>
    </location>
</feature>
<accession>A0A9P1GE06</accession>
<evidence type="ECO:0000256" key="3">
    <source>
        <dbReference type="SAM" id="MobiDB-lite"/>
    </source>
</evidence>
<feature type="compositionally biased region" description="Basic and acidic residues" evidence="3">
    <location>
        <begin position="509"/>
        <end position="533"/>
    </location>
</feature>
<dbReference type="EMBL" id="CAMXCT030004669">
    <property type="protein sequence ID" value="CAL4797222.1"/>
    <property type="molecule type" value="Genomic_DNA"/>
</dbReference>
<dbReference type="GO" id="GO:2001070">
    <property type="term" value="F:starch binding"/>
    <property type="evidence" value="ECO:0007669"/>
    <property type="project" value="InterPro"/>
</dbReference>
<evidence type="ECO:0000259" key="6">
    <source>
        <dbReference type="PROSITE" id="PS51166"/>
    </source>
</evidence>
<keyword evidence="2" id="KW-0175">Coiled coil</keyword>
<dbReference type="EMBL" id="CAMXCT010004669">
    <property type="protein sequence ID" value="CAI4009910.1"/>
    <property type="molecule type" value="Genomic_DNA"/>
</dbReference>
<feature type="compositionally biased region" description="Low complexity" evidence="3">
    <location>
        <begin position="836"/>
        <end position="859"/>
    </location>
</feature>
<sequence>CAINQFHFGRDRFQVMAATLAFVYKAETRFGQSVRVVGNCPKLGNWDPAKAPALTTDPSKYPMWFGSIQCQAPVEYKFVIFDELQGAVWEEGPNRYFAFTDDGEGAQSGDSGESFPVENPHGSKEDPAVVKAALQENMQVAVPIPTPKVAGMAGEDALRRQRRERATARFKWHLHRSGIRPLPTLQLSSIALTLSKHHSRDPAFLHRIHCEMTTQQQMNAGWMCGNCKKLRAKNAWFCDLRILMGRRYCLPQAEEVHVAVLLQTGILDGAGPWPLDGRSKPQTESENKEESWQRTWEASRAQWAFAAPTCAPASTTHCWTTGTAAAFNPWMSMPLPPGASTSSTAATALSPAEQKLKDVASMLKKANPEALTPELQNFVAEETKAATKKDAKTLYTAVDELTKAREALDTALLARSNLMAQWRAFLTMSLERFRQYTDHFQQQEQAHQENIKTAKETLQKAKADFNLKEEEATVISDKDTESKDVSTKESAHKILEGLCHMTDSLQKLSERAEKEHTAEEERKAKRPRQKDTDVVDAAMSSGMQWSHSILQDPSYKSPWNASEEAMQLAFDLHPASFLTQCECRDWGLPWTSWTASSSTSAPSCRVETLWNILQDEGATELLEEGPVMILSTYYLSHRNCVRQAASRPIRLTRRYEEWIEEFKQVWGDLFDRNADFNLFLVQPEPPISITRGIVGIVLIVQHAQPEGAAILTTALFDELPEPRTIEIAHVLDIWTDYTTVLHRADAFEACVEAQRQGLRPCVVRAGQHVFPRERPLRMIDGLGIVVDVPMIINEEAWNIYVRPRIEDWPEFVPQPPPRHEEVDDQVTFMARRPHARGPSSSSSSRSHSGTDASSASGAPSMRSVAWSRTVVFTLDGTSFSCHLPDEPGPEQLRSIELALSLSPGDVLVAVAVSARPEDLVAMELMCTLIVKELLTLHEDKTHLWINNVLVDPLSSGALTIDDGDYVKIFIGSDEHRFHCVEENDATTLLQIVDKRDTLAVRLQAPCADGLDDCPIDCHARASPLRDLALRDAEEAQPAAWTRFATIGPGGMERQVIGQLILVQRPHFLQRSVVISTYDNEYDQGRAHSIAIVMGDRIDLHSVCTMPQSHDDCPPEIPANVCALWLGSRPFEPHERIPARHGNAFKFVIHRTLSMNVMQTHGTNLQARIDAIDSRVQASHQQRLLETMPLWLQSLHRVFQDLAETERPEEGPVAYVATWYVHASYAPRCEPGRIVRLRDDPTNWQRTLVETWGDRRDSSRPAELFWISPAPPTSLTDHVLGHILTVQALPIHSVAVLLTAGVRDHEGLAIHRVAVCIPQESSAEDIVAAFPIPVPLLRFPRRVGRGQTYFDPNVPSPFASGEGLVIDNLDPTPAPEMIQVSVPPSTSALTAWLLAMLLQGIGVRENISFFNVPIVLLYIGLKLGHLLLEDYHILSAPATKKGVGGCQIWIKRCWVFAAGTLHFQHADMRILHSSAQRIVVQLHKNDLRFILIAGHGPACASPEDTSSWWTATTNSIPASKRNWSIIAFLDANARVGSVESHCIGNFGAETENDVGTCLHQWLHDLDLVLPQTFDAHHTGDHTTWRHSTGKEARLDYVAISHDIFSADVSTSIAPVDLTITKQDHTSVLCEVLLHCLIATGKPVHVREVDDSFAVPLPMPCTPWHLDVHSHAAHLQLWLKQTMSTRPKALKRKKHLSDETWQLIRLKKHHWMRMPYVHGYVLLTVQLLFMNGVIVSFALMSPHMFAMMTNCSIRSLPNHKVTLRRMKALAVMLLLNIIVHLKLASPFHMMIYCAAVPKNSLTILLNSLFKLPSLSSPHESKLKLFVSKLNEVERLDLMLFLLKCGLTTANMRGIMLLDNIGKIYHALVRSRLLPWANGNRLPTQFGGFKGQQPAFASLMLRSFVNFAASKRVSTAVVFVDVKSAFHCLLRQHAFGTGDCFPAALADTLRREGLCVDTLLAEARRHSSHFVDQVSPSLARVAQDAHCSTWFVCPQSPDCFETTRGSRPGSPLADLAYNADSLDATLAQVMLIMHQVFNRFGLRLNLSKGKTEAVVHYRGPNAAQLRRARFLEHFSHLEVPGKEPLRIVTQYVHLGISFAQDCDIKTDVTTKIGKATAAYRSLHRPLFGNKRIPIAVRLKLLESLVLPILFYGAGRWPLLPMQLCTRLSAVITRWQRQIIGNGYWIEGSLSDQALRARWKIPELALRLAKHRLLFLLQLRHHGPAILWECLTAEDGCTSCSWLTAVRQALRWFFSMQNAESMPDLTCESIVRWAFEAPATMPKSIRRAVHRHLMQEFTAHQVVQAHRDLKSMCLSYGVVFENVTVSQASPLISFDCSECCKSFSTVQGLNAHRWKQHQTISIERQFVFSSTCLCCHRCFWTAQPGLNGRRTGRRLDFLKTSPLRSVNQYIAAMNNAIQIWIADGAQADALAFRWSILIDSFDEPHDSLRGMHAIWAFGLWGRTCMYDEISKIEDPDIQMSVEQQYLYMLDDLPVSALLDRLEKLHRATPFFAEKDFSLPTSSPQQKQAGTKEPFQAIYRTIDTALQPFIGGRVIEWPQQRGIPVCRRDDGSLVMYIVHLFSGRRRPGDCHDWVAKLSKEYFDDIDVIILSIDTAVGGDKCDLLQGEGLASLKRFIALGLATASLSGPPCETWSAARHLQPPAGCNRRWPRPLRSEAKPWGLEALSHRELNQLSTGSALMTSNVSIEVEIVLNDGASVMEHPAPHSNPDYPSVWRTALQRLICGGAPGFQLLEVEQWRYGAPAVKPTTLRLMGLPPSAEILHDSALPGVTRPTATLAGLDGCTGLFNTAKAKEYPSGFCRAIVTTLFTGLSHRRRDQGMQVRNFSQLEERDMLWLRAV</sequence>
<dbReference type="PANTHER" id="PTHR47027">
    <property type="entry name" value="REVERSE TRANSCRIPTASE DOMAIN-CONTAINING PROTEIN"/>
    <property type="match status" value="1"/>
</dbReference>
<reference evidence="7" key="1">
    <citation type="submission" date="2022-10" db="EMBL/GenBank/DDBJ databases">
        <authorList>
            <person name="Chen Y."/>
            <person name="Dougan E. K."/>
            <person name="Chan C."/>
            <person name="Rhodes N."/>
            <person name="Thang M."/>
        </authorList>
    </citation>
    <scope>NUCLEOTIDE SEQUENCE</scope>
</reference>
<dbReference type="Gene3D" id="3.60.10.10">
    <property type="entry name" value="Endonuclease/exonuclease/phosphatase"/>
    <property type="match status" value="1"/>
</dbReference>
<name>A0A9P1GE06_9DINO</name>
<dbReference type="PROSITE" id="PS00028">
    <property type="entry name" value="ZINC_FINGER_C2H2_1"/>
    <property type="match status" value="1"/>
</dbReference>
<evidence type="ECO:0000313" key="7">
    <source>
        <dbReference type="EMBL" id="CAI4009910.1"/>
    </source>
</evidence>
<dbReference type="SUPFAM" id="SSF49452">
    <property type="entry name" value="Starch-binding domain-like"/>
    <property type="match status" value="1"/>
</dbReference>
<protein>
    <submittedName>
        <fullName evidence="8">RNase H type-1 domain-containing protein</fullName>
    </submittedName>
</protein>
<dbReference type="EMBL" id="CAMXCT020004669">
    <property type="protein sequence ID" value="CAL1163285.1"/>
    <property type="molecule type" value="Genomic_DNA"/>
</dbReference>
<gene>
    <name evidence="7" type="ORF">C1SCF055_LOCUS35235</name>
</gene>
<dbReference type="PANTHER" id="PTHR47027:SF20">
    <property type="entry name" value="REVERSE TRANSCRIPTASE-LIKE PROTEIN WITH RNA-DIRECTED DNA POLYMERASE DOMAIN"/>
    <property type="match status" value="1"/>
</dbReference>
<organism evidence="7">
    <name type="scientific">Cladocopium goreaui</name>
    <dbReference type="NCBI Taxonomy" id="2562237"/>
    <lineage>
        <taxon>Eukaryota</taxon>
        <taxon>Sar</taxon>
        <taxon>Alveolata</taxon>
        <taxon>Dinophyceae</taxon>
        <taxon>Suessiales</taxon>
        <taxon>Symbiodiniaceae</taxon>
        <taxon>Cladocopium</taxon>
    </lineage>
</organism>
<feature type="region of interest" description="Disordered" evidence="3">
    <location>
        <begin position="100"/>
        <end position="125"/>
    </location>
</feature>
<feature type="compositionally biased region" description="Basic and acidic residues" evidence="3">
    <location>
        <begin position="277"/>
        <end position="292"/>
    </location>
</feature>
<feature type="coiled-coil region" evidence="2">
    <location>
        <begin position="444"/>
        <end position="471"/>
    </location>
</feature>
<feature type="region of interest" description="Disordered" evidence="3">
    <location>
        <begin position="272"/>
        <end position="292"/>
    </location>
</feature>
<evidence type="ECO:0000256" key="2">
    <source>
        <dbReference type="SAM" id="Coils"/>
    </source>
</evidence>
<feature type="domain" description="C2H2-type" evidence="5">
    <location>
        <begin position="2330"/>
        <end position="2353"/>
    </location>
</feature>
<feature type="non-terminal residue" evidence="7">
    <location>
        <position position="2853"/>
    </location>
</feature>
<feature type="non-terminal residue" evidence="7">
    <location>
        <position position="1"/>
    </location>
</feature>
<proteinExistence type="predicted"/>
<keyword evidence="9" id="KW-1185">Reference proteome</keyword>
<feature type="region of interest" description="Disordered" evidence="3">
    <location>
        <begin position="832"/>
        <end position="859"/>
    </location>
</feature>
<dbReference type="GO" id="GO:0008270">
    <property type="term" value="F:zinc ion binding"/>
    <property type="evidence" value="ECO:0007669"/>
    <property type="project" value="UniProtKB-KW"/>
</dbReference>
<dbReference type="SMART" id="SM01065">
    <property type="entry name" value="CBM_2"/>
    <property type="match status" value="1"/>
</dbReference>
<keyword evidence="1" id="KW-0862">Zinc</keyword>
<dbReference type="InterPro" id="IPR013087">
    <property type="entry name" value="Znf_C2H2_type"/>
</dbReference>
<evidence type="ECO:0000313" key="9">
    <source>
        <dbReference type="Proteomes" id="UP001152797"/>
    </source>
</evidence>
<dbReference type="PROSITE" id="PS50157">
    <property type="entry name" value="ZINC_FINGER_C2H2_2"/>
    <property type="match status" value="1"/>
</dbReference>
<dbReference type="PROSITE" id="PS51166">
    <property type="entry name" value="CBM20"/>
    <property type="match status" value="1"/>
</dbReference>
<keyword evidence="1" id="KW-0479">Metal-binding</keyword>
<dbReference type="InterPro" id="IPR002044">
    <property type="entry name" value="CBM20"/>
</dbReference>
<dbReference type="InterPro" id="IPR013784">
    <property type="entry name" value="Carb-bd-like_fold"/>
</dbReference>
<dbReference type="SUPFAM" id="SSF56219">
    <property type="entry name" value="DNase I-like"/>
    <property type="match status" value="1"/>
</dbReference>
<keyword evidence="1" id="KW-0863">Zinc-finger</keyword>
<feature type="domain" description="CBM20" evidence="6">
    <location>
        <begin position="3"/>
        <end position="114"/>
    </location>
</feature>
<evidence type="ECO:0000259" key="5">
    <source>
        <dbReference type="PROSITE" id="PS50157"/>
    </source>
</evidence>
<feature type="transmembrane region" description="Helical" evidence="4">
    <location>
        <begin position="1764"/>
        <end position="1781"/>
    </location>
</feature>
<evidence type="ECO:0000256" key="4">
    <source>
        <dbReference type="SAM" id="Phobius"/>
    </source>
</evidence>
<keyword evidence="4" id="KW-0472">Membrane</keyword>
<dbReference type="CDD" id="cd05467">
    <property type="entry name" value="CBM20"/>
    <property type="match status" value="1"/>
</dbReference>
<dbReference type="Proteomes" id="UP001152797">
    <property type="component" value="Unassembled WGS sequence"/>
</dbReference>
<keyword evidence="4" id="KW-0812">Transmembrane</keyword>
<dbReference type="Pfam" id="PF00686">
    <property type="entry name" value="CBM_20"/>
    <property type="match status" value="1"/>
</dbReference>
<dbReference type="InterPro" id="IPR013783">
    <property type="entry name" value="Ig-like_fold"/>
</dbReference>
<evidence type="ECO:0000313" key="8">
    <source>
        <dbReference type="EMBL" id="CAL4797222.1"/>
    </source>
</evidence>
<dbReference type="InterPro" id="IPR036691">
    <property type="entry name" value="Endo/exonu/phosph_ase_sf"/>
</dbReference>
<dbReference type="Gene3D" id="2.60.40.10">
    <property type="entry name" value="Immunoglobulins"/>
    <property type="match status" value="1"/>
</dbReference>
<feature type="transmembrane region" description="Helical" evidence="4">
    <location>
        <begin position="1718"/>
        <end position="1743"/>
    </location>
</feature>
<comment type="caution">
    <text evidence="7">The sequence shown here is derived from an EMBL/GenBank/DDBJ whole genome shotgun (WGS) entry which is preliminary data.</text>
</comment>